<reference evidence="2 3" key="1">
    <citation type="submission" date="2024-06" db="EMBL/GenBank/DDBJ databases">
        <authorList>
            <person name="Li Z."/>
            <person name="Jiang Y."/>
        </authorList>
    </citation>
    <scope>NUCLEOTIDE SEQUENCE [LARGE SCALE GENOMIC DNA]</scope>
    <source>
        <strain evidence="2 3">HSW-8</strain>
    </source>
</reference>
<evidence type="ECO:0000313" key="3">
    <source>
        <dbReference type="Proteomes" id="UP001465331"/>
    </source>
</evidence>
<keyword evidence="1" id="KW-0472">Membrane</keyword>
<dbReference type="EMBL" id="JBEPIJ010000001">
    <property type="protein sequence ID" value="MES0872558.1"/>
    <property type="molecule type" value="Genomic_DNA"/>
</dbReference>
<keyword evidence="1" id="KW-1133">Transmembrane helix</keyword>
<protein>
    <submittedName>
        <fullName evidence="2">Uncharacterized protein</fullName>
    </submittedName>
</protein>
<comment type="caution">
    <text evidence="2">The sequence shown here is derived from an EMBL/GenBank/DDBJ whole genome shotgun (WGS) entry which is preliminary data.</text>
</comment>
<organism evidence="2 3">
    <name type="scientific">Sinimarinibacterium thermocellulolyticum</name>
    <dbReference type="NCBI Taxonomy" id="3170016"/>
    <lineage>
        <taxon>Bacteria</taxon>
        <taxon>Pseudomonadati</taxon>
        <taxon>Pseudomonadota</taxon>
        <taxon>Gammaproteobacteria</taxon>
        <taxon>Nevskiales</taxon>
        <taxon>Nevskiaceae</taxon>
        <taxon>Sinimarinibacterium</taxon>
    </lineage>
</organism>
<accession>A0ABV2A5L9</accession>
<name>A0ABV2A5L9_9GAMM</name>
<keyword evidence="1" id="KW-0812">Transmembrane</keyword>
<evidence type="ECO:0000256" key="1">
    <source>
        <dbReference type="SAM" id="Phobius"/>
    </source>
</evidence>
<dbReference type="RefSeq" id="WP_352886503.1">
    <property type="nucleotide sequence ID" value="NZ_JBEPIJ010000001.1"/>
</dbReference>
<gene>
    <name evidence="2" type="ORF">ABSH63_00825</name>
</gene>
<keyword evidence="3" id="KW-1185">Reference proteome</keyword>
<evidence type="ECO:0000313" key="2">
    <source>
        <dbReference type="EMBL" id="MES0872558.1"/>
    </source>
</evidence>
<feature type="transmembrane region" description="Helical" evidence="1">
    <location>
        <begin position="60"/>
        <end position="80"/>
    </location>
</feature>
<dbReference type="Proteomes" id="UP001465331">
    <property type="component" value="Unassembled WGS sequence"/>
</dbReference>
<feature type="transmembrane region" description="Helical" evidence="1">
    <location>
        <begin position="34"/>
        <end position="54"/>
    </location>
</feature>
<proteinExistence type="predicted"/>
<sequence length="90" mass="9561">MGIAISHGTIGSGVSRRAWRARLGDAVHTAATRLFYAVLGAAGVLLWLVMQLPLGGRVRSALIVVMAGCFGMFALGWRLLGEQAAGLRRR</sequence>